<protein>
    <submittedName>
        <fullName evidence="1">Uncharacterized protein</fullName>
    </submittedName>
</protein>
<dbReference type="EMBL" id="KN837333">
    <property type="protein sequence ID" value="KIJ27502.1"/>
    <property type="molecule type" value="Genomic_DNA"/>
</dbReference>
<sequence length="110" mass="12277">MPKFLRLAPFVKGYAFSDEKIGSTFAFDASDKLEVNVITTLIIKTVLDEDAYLSLTTAYTIGTPKHLVVVIALDDDGDKERLMKKPLPPLHPSLERIMDVLDGPDVYETH</sequence>
<accession>A0A0C9UER8</accession>
<proteinExistence type="predicted"/>
<dbReference type="HOGENOM" id="CLU_152113_1_0_1"/>
<gene>
    <name evidence="1" type="ORF">M422DRAFT_37732</name>
</gene>
<name>A0A0C9UER8_SPHS4</name>
<dbReference type="AlphaFoldDB" id="A0A0C9UER8"/>
<evidence type="ECO:0000313" key="2">
    <source>
        <dbReference type="Proteomes" id="UP000054279"/>
    </source>
</evidence>
<dbReference type="Proteomes" id="UP000054279">
    <property type="component" value="Unassembled WGS sequence"/>
</dbReference>
<keyword evidence="2" id="KW-1185">Reference proteome</keyword>
<evidence type="ECO:0000313" key="1">
    <source>
        <dbReference type="EMBL" id="KIJ27502.1"/>
    </source>
</evidence>
<organism evidence="1 2">
    <name type="scientific">Sphaerobolus stellatus (strain SS14)</name>
    <dbReference type="NCBI Taxonomy" id="990650"/>
    <lineage>
        <taxon>Eukaryota</taxon>
        <taxon>Fungi</taxon>
        <taxon>Dikarya</taxon>
        <taxon>Basidiomycota</taxon>
        <taxon>Agaricomycotina</taxon>
        <taxon>Agaricomycetes</taxon>
        <taxon>Phallomycetidae</taxon>
        <taxon>Geastrales</taxon>
        <taxon>Sphaerobolaceae</taxon>
        <taxon>Sphaerobolus</taxon>
    </lineage>
</organism>
<reference evidence="1 2" key="1">
    <citation type="submission" date="2014-06" db="EMBL/GenBank/DDBJ databases">
        <title>Evolutionary Origins and Diversification of the Mycorrhizal Mutualists.</title>
        <authorList>
            <consortium name="DOE Joint Genome Institute"/>
            <consortium name="Mycorrhizal Genomics Consortium"/>
            <person name="Kohler A."/>
            <person name="Kuo A."/>
            <person name="Nagy L.G."/>
            <person name="Floudas D."/>
            <person name="Copeland A."/>
            <person name="Barry K.W."/>
            <person name="Cichocki N."/>
            <person name="Veneault-Fourrey C."/>
            <person name="LaButti K."/>
            <person name="Lindquist E.A."/>
            <person name="Lipzen A."/>
            <person name="Lundell T."/>
            <person name="Morin E."/>
            <person name="Murat C."/>
            <person name="Riley R."/>
            <person name="Ohm R."/>
            <person name="Sun H."/>
            <person name="Tunlid A."/>
            <person name="Henrissat B."/>
            <person name="Grigoriev I.V."/>
            <person name="Hibbett D.S."/>
            <person name="Martin F."/>
        </authorList>
    </citation>
    <scope>NUCLEOTIDE SEQUENCE [LARGE SCALE GENOMIC DNA]</scope>
    <source>
        <strain evidence="1 2">SS14</strain>
    </source>
</reference>